<protein>
    <submittedName>
        <fullName evidence="2">Uncharacterized protein</fullName>
    </submittedName>
</protein>
<dbReference type="EMBL" id="JAPQKR010000004">
    <property type="protein sequence ID" value="KAJ5219257.1"/>
    <property type="molecule type" value="Genomic_DNA"/>
</dbReference>
<dbReference type="AlphaFoldDB" id="A0A9W9TDW6"/>
<keyword evidence="3" id="KW-1185">Reference proteome</keyword>
<evidence type="ECO:0000313" key="3">
    <source>
        <dbReference type="Proteomes" id="UP001150904"/>
    </source>
</evidence>
<reference evidence="2" key="2">
    <citation type="journal article" date="2023" name="IMA Fungus">
        <title>Comparative genomic study of the Penicillium genus elucidates a diverse pangenome and 15 lateral gene transfer events.</title>
        <authorList>
            <person name="Petersen C."/>
            <person name="Sorensen T."/>
            <person name="Nielsen M.R."/>
            <person name="Sondergaard T.E."/>
            <person name="Sorensen J.L."/>
            <person name="Fitzpatrick D.A."/>
            <person name="Frisvad J.C."/>
            <person name="Nielsen K.L."/>
        </authorList>
    </citation>
    <scope>NUCLEOTIDE SEQUENCE</scope>
    <source>
        <strain evidence="2">IBT 15544</strain>
    </source>
</reference>
<reference evidence="2" key="1">
    <citation type="submission" date="2022-12" db="EMBL/GenBank/DDBJ databases">
        <authorList>
            <person name="Petersen C."/>
        </authorList>
    </citation>
    <scope>NUCLEOTIDE SEQUENCE</scope>
    <source>
        <strain evidence="2">IBT 15544</strain>
    </source>
</reference>
<dbReference type="OrthoDB" id="4338398at2759"/>
<evidence type="ECO:0000256" key="1">
    <source>
        <dbReference type="SAM" id="Phobius"/>
    </source>
</evidence>
<feature type="transmembrane region" description="Helical" evidence="1">
    <location>
        <begin position="59"/>
        <end position="81"/>
    </location>
</feature>
<keyword evidence="1" id="KW-0472">Membrane</keyword>
<keyword evidence="1" id="KW-1133">Transmembrane helix</keyword>
<dbReference type="RefSeq" id="XP_058313830.1">
    <property type="nucleotide sequence ID" value="XM_058448419.1"/>
</dbReference>
<sequence length="99" mass="11798">MVSDPLEYIGQEQFGINIHWSYYMRLSYMSYLRIFSRPVFERPYDRYPSDTWLCPTPGLAFPIVALITVLFSILLIGGWNFQFPTQTEKIMWRCTTQSR</sequence>
<dbReference type="GeneID" id="83175719"/>
<comment type="caution">
    <text evidence="2">The sequence shown here is derived from an EMBL/GenBank/DDBJ whole genome shotgun (WGS) entry which is preliminary data.</text>
</comment>
<evidence type="ECO:0000313" key="2">
    <source>
        <dbReference type="EMBL" id="KAJ5219257.1"/>
    </source>
</evidence>
<keyword evidence="1" id="KW-0812">Transmembrane</keyword>
<accession>A0A9W9TDW6</accession>
<proteinExistence type="predicted"/>
<dbReference type="Proteomes" id="UP001150904">
    <property type="component" value="Unassembled WGS sequence"/>
</dbReference>
<name>A0A9W9TDW6_9EURO</name>
<gene>
    <name evidence="2" type="ORF">N7498_001356</name>
</gene>
<organism evidence="2 3">
    <name type="scientific">Penicillium cinerascens</name>
    <dbReference type="NCBI Taxonomy" id="70096"/>
    <lineage>
        <taxon>Eukaryota</taxon>
        <taxon>Fungi</taxon>
        <taxon>Dikarya</taxon>
        <taxon>Ascomycota</taxon>
        <taxon>Pezizomycotina</taxon>
        <taxon>Eurotiomycetes</taxon>
        <taxon>Eurotiomycetidae</taxon>
        <taxon>Eurotiales</taxon>
        <taxon>Aspergillaceae</taxon>
        <taxon>Penicillium</taxon>
    </lineage>
</organism>